<proteinExistence type="predicted"/>
<dbReference type="AlphaFoldDB" id="A0AA86TLE2"/>
<evidence type="ECO:0000313" key="2">
    <source>
        <dbReference type="EMBL" id="CAL6116422.1"/>
    </source>
</evidence>
<evidence type="ECO:0000313" key="1">
    <source>
        <dbReference type="EMBL" id="CAI9922119.1"/>
    </source>
</evidence>
<protein>
    <submittedName>
        <fullName evidence="2">Hypothetical_protein</fullName>
    </submittedName>
</protein>
<name>A0AA86TLE2_9EUKA</name>
<sequence length="163" mass="19271">MMYYLQKYPILRIVPIRLQSTVQQPRYYNIHQCDTLFILVISHKLTTIWFCSSDTQSVSQNVTLLHGYFLRRRDVFQDFEMLLKWDKLQLTICKFESSIKKKKCAPPGNRTRISCVASKHSTTRPAAHIKFILITSADITCSFINQNHSRIHLQIEQRVNNYF</sequence>
<accession>A0AA86TLE2</accession>
<reference evidence="1" key="1">
    <citation type="submission" date="2023-06" db="EMBL/GenBank/DDBJ databases">
        <authorList>
            <person name="Kurt Z."/>
        </authorList>
    </citation>
    <scope>NUCLEOTIDE SEQUENCE</scope>
</reference>
<dbReference type="Proteomes" id="UP001642409">
    <property type="component" value="Unassembled WGS sequence"/>
</dbReference>
<keyword evidence="3" id="KW-1185">Reference proteome</keyword>
<comment type="caution">
    <text evidence="1">The sequence shown here is derived from an EMBL/GenBank/DDBJ whole genome shotgun (WGS) entry which is preliminary data.</text>
</comment>
<gene>
    <name evidence="2" type="ORF">HINF_LOCUS79052</name>
    <name evidence="1" type="ORF">HINF_LOCUS9764</name>
</gene>
<dbReference type="EMBL" id="CAXDID020001008">
    <property type="protein sequence ID" value="CAL6116422.1"/>
    <property type="molecule type" value="Genomic_DNA"/>
</dbReference>
<dbReference type="EMBL" id="CATOUU010000246">
    <property type="protein sequence ID" value="CAI9922119.1"/>
    <property type="molecule type" value="Genomic_DNA"/>
</dbReference>
<reference evidence="2 3" key="2">
    <citation type="submission" date="2024-07" db="EMBL/GenBank/DDBJ databases">
        <authorList>
            <person name="Akdeniz Z."/>
        </authorList>
    </citation>
    <scope>NUCLEOTIDE SEQUENCE [LARGE SCALE GENOMIC DNA]</scope>
</reference>
<evidence type="ECO:0000313" key="3">
    <source>
        <dbReference type="Proteomes" id="UP001642409"/>
    </source>
</evidence>
<organism evidence="1">
    <name type="scientific">Hexamita inflata</name>
    <dbReference type="NCBI Taxonomy" id="28002"/>
    <lineage>
        <taxon>Eukaryota</taxon>
        <taxon>Metamonada</taxon>
        <taxon>Diplomonadida</taxon>
        <taxon>Hexamitidae</taxon>
        <taxon>Hexamitinae</taxon>
        <taxon>Hexamita</taxon>
    </lineage>
</organism>